<evidence type="ECO:0000313" key="2">
    <source>
        <dbReference type="Proteomes" id="UP000007093"/>
    </source>
</evidence>
<gene>
    <name evidence="1" type="ordered locus">Acin_0120</name>
</gene>
<organism evidence="1 2">
    <name type="scientific">Acidaminococcus intestini (strain RyC-MR95)</name>
    <dbReference type="NCBI Taxonomy" id="568816"/>
    <lineage>
        <taxon>Bacteria</taxon>
        <taxon>Bacillati</taxon>
        <taxon>Bacillota</taxon>
        <taxon>Negativicutes</taxon>
        <taxon>Acidaminococcales</taxon>
        <taxon>Acidaminococcaceae</taxon>
        <taxon>Acidaminococcus</taxon>
    </lineage>
</organism>
<proteinExistence type="predicted"/>
<sequence length="48" mass="5283">MKGVKWGTKIRKLHREGCPQKAAAKQQGYAGTPIPVRTAEHNDIIANL</sequence>
<protein>
    <submittedName>
        <fullName evidence="1">Uncharacterized protein</fullName>
    </submittedName>
</protein>
<evidence type="ECO:0000313" key="1">
    <source>
        <dbReference type="EMBL" id="AEQ21372.1"/>
    </source>
</evidence>
<dbReference type="Proteomes" id="UP000007093">
    <property type="component" value="Chromosome"/>
</dbReference>
<dbReference type="EMBL" id="CP003058">
    <property type="protein sequence ID" value="AEQ21372.1"/>
    <property type="molecule type" value="Genomic_DNA"/>
</dbReference>
<name>G4Q6M4_ACIIR</name>
<dbReference type="HOGENOM" id="CLU_3148309_0_0_9"/>
<keyword evidence="2" id="KW-1185">Reference proteome</keyword>
<dbReference type="AlphaFoldDB" id="G4Q6M4"/>
<dbReference type="RefSeq" id="WP_014128029.1">
    <property type="nucleotide sequence ID" value="NC_016077.1"/>
</dbReference>
<reference evidence="1 2" key="1">
    <citation type="journal article" date="2011" name="J. Bacteriol.">
        <title>Complete genome sequence of Acidaminococcus intestini RYC-MR95, a Gram-negative bacterium from the phylum Firmicutes.</title>
        <authorList>
            <person name="D'Auria G."/>
            <person name="Galan J.C."/>
            <person name="Rodriguez-Alcayna M."/>
            <person name="Moya A."/>
            <person name="Baquero F."/>
            <person name="Latorre A."/>
        </authorList>
    </citation>
    <scope>NUCLEOTIDE SEQUENCE [LARGE SCALE GENOMIC DNA]</scope>
    <source>
        <strain evidence="1 2">RyC-MR95</strain>
    </source>
</reference>
<dbReference type="InParanoid" id="G4Q6M4"/>
<dbReference type="KEGG" id="ain:Acin_0120"/>
<accession>G4Q6M4</accession>